<evidence type="ECO:0000313" key="1">
    <source>
        <dbReference type="EMBL" id="GFN98466.1"/>
    </source>
</evidence>
<dbReference type="AlphaFoldDB" id="A0AAV3ZV79"/>
<organism evidence="1 2">
    <name type="scientific">Plakobranchus ocellatus</name>
    <dbReference type="NCBI Taxonomy" id="259542"/>
    <lineage>
        <taxon>Eukaryota</taxon>
        <taxon>Metazoa</taxon>
        <taxon>Spiralia</taxon>
        <taxon>Lophotrochozoa</taxon>
        <taxon>Mollusca</taxon>
        <taxon>Gastropoda</taxon>
        <taxon>Heterobranchia</taxon>
        <taxon>Euthyneura</taxon>
        <taxon>Panpulmonata</taxon>
        <taxon>Sacoglossa</taxon>
        <taxon>Placobranchoidea</taxon>
        <taxon>Plakobranchidae</taxon>
        <taxon>Plakobranchus</taxon>
    </lineage>
</organism>
<gene>
    <name evidence="1" type="ORF">PoB_002497200</name>
</gene>
<sequence>MIYVTNGLSGEATQLACCPYHNTSTTTPQNIVQRWHSPFPGAASGHISVKGKHMRNRQFFLAQASHGIDQSSHYAPDQIEATGCFALAQKVGIAASDQTLQVILAL</sequence>
<reference evidence="1 2" key="1">
    <citation type="journal article" date="2021" name="Elife">
        <title>Chloroplast acquisition without the gene transfer in kleptoplastic sea slugs, Plakobranchus ocellatus.</title>
        <authorList>
            <person name="Maeda T."/>
            <person name="Takahashi S."/>
            <person name="Yoshida T."/>
            <person name="Shimamura S."/>
            <person name="Takaki Y."/>
            <person name="Nagai Y."/>
            <person name="Toyoda A."/>
            <person name="Suzuki Y."/>
            <person name="Arimoto A."/>
            <person name="Ishii H."/>
            <person name="Satoh N."/>
            <person name="Nishiyama T."/>
            <person name="Hasebe M."/>
            <person name="Maruyama T."/>
            <person name="Minagawa J."/>
            <person name="Obokata J."/>
            <person name="Shigenobu S."/>
        </authorList>
    </citation>
    <scope>NUCLEOTIDE SEQUENCE [LARGE SCALE GENOMIC DNA]</scope>
</reference>
<proteinExistence type="predicted"/>
<evidence type="ECO:0000313" key="2">
    <source>
        <dbReference type="Proteomes" id="UP000735302"/>
    </source>
</evidence>
<accession>A0AAV3ZV79</accession>
<dbReference type="EMBL" id="BLXT01002860">
    <property type="protein sequence ID" value="GFN98466.1"/>
    <property type="molecule type" value="Genomic_DNA"/>
</dbReference>
<keyword evidence="2" id="KW-1185">Reference proteome</keyword>
<name>A0AAV3ZV79_9GAST</name>
<comment type="caution">
    <text evidence="1">The sequence shown here is derived from an EMBL/GenBank/DDBJ whole genome shotgun (WGS) entry which is preliminary data.</text>
</comment>
<protein>
    <submittedName>
        <fullName evidence="1">Uncharacterized protein</fullName>
    </submittedName>
</protein>
<dbReference type="Proteomes" id="UP000735302">
    <property type="component" value="Unassembled WGS sequence"/>
</dbReference>